<sequence>MIFWKELINSKMLSDPFDVVHIDSHADLVLGGASWSFCKVSFLHIRLIQEEKLASMSFTIK</sequence>
<organism evidence="1 2">
    <name type="scientific">Streptococcus suis</name>
    <dbReference type="NCBI Taxonomy" id="1307"/>
    <lineage>
        <taxon>Bacteria</taxon>
        <taxon>Bacillati</taxon>
        <taxon>Bacillota</taxon>
        <taxon>Bacilli</taxon>
        <taxon>Lactobacillales</taxon>
        <taxon>Streptococcaceae</taxon>
        <taxon>Streptococcus</taxon>
    </lineage>
</organism>
<accession>A0A4T2GYG1</accession>
<gene>
    <name evidence="1" type="ORF">FAJ35_01400</name>
</gene>
<dbReference type="AlphaFoldDB" id="A0A4T2GYG1"/>
<dbReference type="Proteomes" id="UP000309259">
    <property type="component" value="Unassembled WGS sequence"/>
</dbReference>
<evidence type="ECO:0000313" key="1">
    <source>
        <dbReference type="EMBL" id="TII03874.1"/>
    </source>
</evidence>
<evidence type="ECO:0000313" key="2">
    <source>
        <dbReference type="Proteomes" id="UP000309259"/>
    </source>
</evidence>
<protein>
    <submittedName>
        <fullName evidence="1">Uncharacterized protein</fullName>
    </submittedName>
</protein>
<reference evidence="1 2" key="1">
    <citation type="submission" date="2019-04" db="EMBL/GenBank/DDBJ databases">
        <title>Genome analysis of Streptococcus suis strain WUSS327.</title>
        <authorList>
            <person name="Chen H."/>
            <person name="Gao X."/>
            <person name="Wu Z."/>
        </authorList>
    </citation>
    <scope>NUCLEOTIDE SEQUENCE [LARGE SCALE GENOMIC DNA]</scope>
    <source>
        <strain evidence="1 2">WUSS327</strain>
    </source>
</reference>
<proteinExistence type="predicted"/>
<comment type="caution">
    <text evidence="1">The sequence shown here is derived from an EMBL/GenBank/DDBJ whole genome shotgun (WGS) entry which is preliminary data.</text>
</comment>
<name>A0A4T2GYG1_STRSU</name>
<dbReference type="EMBL" id="SSXL01000003">
    <property type="protein sequence ID" value="TII03874.1"/>
    <property type="molecule type" value="Genomic_DNA"/>
</dbReference>